<feature type="binding site" evidence="7 10">
    <location>
        <position position="359"/>
    </location>
    <ligand>
        <name>Mg(2+)</name>
        <dbReference type="ChEBI" id="CHEBI:18420"/>
    </ligand>
</feature>
<dbReference type="EC" id="2.4.2.14" evidence="7"/>
<dbReference type="InterPro" id="IPR017932">
    <property type="entry name" value="GATase_2_dom"/>
</dbReference>
<feature type="binding site" evidence="7 10">
    <location>
        <position position="360"/>
    </location>
    <ligand>
        <name>Mg(2+)</name>
        <dbReference type="ChEBI" id="CHEBI:18420"/>
    </ligand>
</feature>
<dbReference type="Pfam" id="PF13522">
    <property type="entry name" value="GATase_6"/>
    <property type="match status" value="1"/>
</dbReference>
<name>A0A2A9HDN7_TEPT2</name>
<comment type="catalytic activity">
    <reaction evidence="7 8">
        <text>5-phospho-beta-D-ribosylamine + L-glutamate + diphosphate = 5-phospho-alpha-D-ribose 1-diphosphate + L-glutamine + H2O</text>
        <dbReference type="Rhea" id="RHEA:14905"/>
        <dbReference type="ChEBI" id="CHEBI:15377"/>
        <dbReference type="ChEBI" id="CHEBI:29985"/>
        <dbReference type="ChEBI" id="CHEBI:33019"/>
        <dbReference type="ChEBI" id="CHEBI:58017"/>
        <dbReference type="ChEBI" id="CHEBI:58359"/>
        <dbReference type="ChEBI" id="CHEBI:58681"/>
        <dbReference type="EC" id="2.4.2.14"/>
    </reaction>
</comment>
<dbReference type="Gene3D" id="3.40.50.2020">
    <property type="match status" value="1"/>
</dbReference>
<sequence length="488" mass="53234">MLPESDNPREACGVFGVYSPGDDVARLTFYGLYALQHRGQESAGIATSNGEDFSLRTGMGLVAQVFDEEDLAYLKGHIAIGHTRYSTAGGSLACNAQPIVVYDRETGDPIALAHNGNLTNVDILREDLEAQGVVFESTADSEVIAHLFTIAPGRTFEERFHYVMRRIEGAYSVVMMTKDRLFAMRDPMGVRPLCLGRLDGGWVVASESCALEHLGVPMEREVQPGEVIVIDEHGPASFYPVAPARKRAICTFEYTYFARPDSRIGGQLIYPAREEMGATLAREHPVEADIVIGVPDSATPAAIGYARASGIPYREGLVKNRYVGRTFIQPDQRIREAGVSLKFNALSDVLAGKRVVLVDDSIVRGTTTPRVIQLLRRAGAKEVHMRITTPPIVSPCFLGVDMATKAELIAANHSIEEIRQHIGADSLGFLSLEGLNRATGQNPEDLCNACFTGVYPLNVQMQLERLEAERGREPALAAAESLHRAGRP</sequence>
<evidence type="ECO:0000256" key="5">
    <source>
        <dbReference type="ARBA" id="ARBA00022755"/>
    </source>
</evidence>
<evidence type="ECO:0000256" key="10">
    <source>
        <dbReference type="PIRSR" id="PIRSR000485-2"/>
    </source>
</evidence>
<comment type="similarity">
    <text evidence="2 7 8">In the C-terminal section; belongs to the purine/pyrimidine phosphoribosyltransferase family.</text>
</comment>
<feature type="binding site" evidence="7 10">
    <location>
        <position position="297"/>
    </location>
    <ligand>
        <name>Mg(2+)</name>
        <dbReference type="ChEBI" id="CHEBI:18420"/>
    </ligand>
</feature>
<dbReference type="GO" id="GO:0000287">
    <property type="term" value="F:magnesium ion binding"/>
    <property type="evidence" value="ECO:0007669"/>
    <property type="project" value="UniProtKB-UniRule"/>
</dbReference>
<feature type="binding site" evidence="7 11">
    <location>
        <position position="396"/>
    </location>
    <ligand>
        <name>[4Fe-4S] cluster</name>
        <dbReference type="ChEBI" id="CHEBI:49883"/>
    </ligand>
</feature>
<protein>
    <recommendedName>
        <fullName evidence="7">Amidophosphoribosyltransferase</fullName>
        <shortName evidence="7">ATase</shortName>
        <ecNumber evidence="7">2.4.2.14</ecNumber>
    </recommendedName>
    <alternativeName>
        <fullName evidence="7">Glutamine phosphoribosylpyrophosphate amidotransferase</fullName>
        <shortName evidence="7">GPATase</shortName>
    </alternativeName>
</protein>
<evidence type="ECO:0000313" key="14">
    <source>
        <dbReference type="Proteomes" id="UP000223071"/>
    </source>
</evidence>
<feature type="binding site" evidence="7 11">
    <location>
        <position position="250"/>
    </location>
    <ligand>
        <name>[4Fe-4S] cluster</name>
        <dbReference type="ChEBI" id="CHEBI:49883"/>
    </ligand>
</feature>
<dbReference type="InterPro" id="IPR029057">
    <property type="entry name" value="PRTase-like"/>
</dbReference>
<feature type="active site" description="Nucleophile" evidence="7 9">
    <location>
        <position position="12"/>
    </location>
</feature>
<keyword evidence="7 10" id="KW-0479">Metal-binding</keyword>
<proteinExistence type="inferred from homology"/>
<dbReference type="Pfam" id="PF00156">
    <property type="entry name" value="Pribosyltran"/>
    <property type="match status" value="1"/>
</dbReference>
<dbReference type="InterPro" id="IPR000836">
    <property type="entry name" value="PRTase_dom"/>
</dbReference>
<evidence type="ECO:0000256" key="2">
    <source>
        <dbReference type="ARBA" id="ARBA00010138"/>
    </source>
</evidence>
<dbReference type="InterPro" id="IPR005854">
    <property type="entry name" value="PurF"/>
</dbReference>
<feature type="binding site" evidence="7 11">
    <location>
        <position position="447"/>
    </location>
    <ligand>
        <name>[4Fe-4S] cluster</name>
        <dbReference type="ChEBI" id="CHEBI:49883"/>
    </ligand>
</feature>
<gene>
    <name evidence="7" type="primary">purF</name>
    <name evidence="13" type="ORF">A9A59_0425</name>
</gene>
<dbReference type="EMBL" id="PDJQ01000001">
    <property type="protein sequence ID" value="PFG73230.1"/>
    <property type="molecule type" value="Genomic_DNA"/>
</dbReference>
<evidence type="ECO:0000256" key="3">
    <source>
        <dbReference type="ARBA" id="ARBA00022676"/>
    </source>
</evidence>
<accession>A0A2A9HDN7</accession>
<comment type="cofactor">
    <cofactor evidence="7 11">
        <name>[4Fe-4S] cluster</name>
        <dbReference type="ChEBI" id="CHEBI:49883"/>
    </cofactor>
    <text evidence="7 11">Binds 1 [4Fe-4S] cluster per subunit.</text>
</comment>
<dbReference type="GO" id="GO:0006189">
    <property type="term" value="P:'de novo' IMP biosynthetic process"/>
    <property type="evidence" value="ECO:0007669"/>
    <property type="project" value="UniProtKB-UniRule"/>
</dbReference>
<dbReference type="GO" id="GO:0051539">
    <property type="term" value="F:4 iron, 4 sulfur cluster binding"/>
    <property type="evidence" value="ECO:0007669"/>
    <property type="project" value="UniProtKB-KW"/>
</dbReference>
<dbReference type="RefSeq" id="WP_098502702.1">
    <property type="nucleotide sequence ID" value="NZ_PDJQ01000001.1"/>
</dbReference>
<dbReference type="CDD" id="cd00715">
    <property type="entry name" value="GPATase_N"/>
    <property type="match status" value="1"/>
</dbReference>
<dbReference type="GO" id="GO:0009113">
    <property type="term" value="P:purine nucleobase biosynthetic process"/>
    <property type="evidence" value="ECO:0007669"/>
    <property type="project" value="UniProtKB-UniRule"/>
</dbReference>
<evidence type="ECO:0000256" key="4">
    <source>
        <dbReference type="ARBA" id="ARBA00022679"/>
    </source>
</evidence>
<keyword evidence="4 7" id="KW-0808">Transferase</keyword>
<dbReference type="HAMAP" id="MF_01931">
    <property type="entry name" value="PurF"/>
    <property type="match status" value="1"/>
</dbReference>
<keyword evidence="5 7" id="KW-0658">Purine biosynthesis</keyword>
<dbReference type="Proteomes" id="UP000223071">
    <property type="component" value="Unassembled WGS sequence"/>
</dbReference>
<dbReference type="CDD" id="cd06223">
    <property type="entry name" value="PRTases_typeI"/>
    <property type="match status" value="1"/>
</dbReference>
<comment type="pathway">
    <text evidence="1 7 8">Purine metabolism; IMP biosynthesis via de novo pathway; N(1)-(5-phospho-D-ribosyl)glycinamide from 5-phospho-alpha-D-ribose 1-diphosphate: step 1/2.</text>
</comment>
<dbReference type="SUPFAM" id="SSF53271">
    <property type="entry name" value="PRTase-like"/>
    <property type="match status" value="1"/>
</dbReference>
<keyword evidence="7 11" id="KW-0408">Iron</keyword>
<dbReference type="UniPathway" id="UPA00074">
    <property type="reaction ID" value="UER00124"/>
</dbReference>
<keyword evidence="7 11" id="KW-0411">Iron-sulfur</keyword>
<evidence type="ECO:0000313" key="13">
    <source>
        <dbReference type="EMBL" id="PFG73230.1"/>
    </source>
</evidence>
<dbReference type="InterPro" id="IPR029055">
    <property type="entry name" value="Ntn_hydrolases_N"/>
</dbReference>
<keyword evidence="3 7" id="KW-0328">Glycosyltransferase</keyword>
<evidence type="ECO:0000256" key="1">
    <source>
        <dbReference type="ARBA" id="ARBA00005209"/>
    </source>
</evidence>
<evidence type="ECO:0000256" key="8">
    <source>
        <dbReference type="PIRNR" id="PIRNR000485"/>
    </source>
</evidence>
<evidence type="ECO:0000256" key="6">
    <source>
        <dbReference type="ARBA" id="ARBA00022962"/>
    </source>
</evidence>
<evidence type="ECO:0000256" key="7">
    <source>
        <dbReference type="HAMAP-Rule" id="MF_01931"/>
    </source>
</evidence>
<organism evidence="13 14">
    <name type="scientific">Tepidiforma thermophila (strain KCTC 52669 / CGMCC 1.13589 / G233)</name>
    <dbReference type="NCBI Taxonomy" id="2761530"/>
    <lineage>
        <taxon>Bacteria</taxon>
        <taxon>Bacillati</taxon>
        <taxon>Chloroflexota</taxon>
        <taxon>Tepidiformia</taxon>
        <taxon>Tepidiformales</taxon>
        <taxon>Tepidiformaceae</taxon>
        <taxon>Tepidiforma</taxon>
    </lineage>
</organism>
<dbReference type="Gene3D" id="3.60.20.10">
    <property type="entry name" value="Glutamine Phosphoribosylpyrophosphate, subunit 1, domain 1"/>
    <property type="match status" value="1"/>
</dbReference>
<keyword evidence="7" id="KW-0004">4Fe-4S</keyword>
<evidence type="ECO:0000256" key="11">
    <source>
        <dbReference type="PIRSR" id="PIRSR000485-3"/>
    </source>
</evidence>
<comment type="caution">
    <text evidence="13">The sequence shown here is derived from an EMBL/GenBank/DDBJ whole genome shotgun (WGS) entry which is preliminary data.</text>
</comment>
<reference evidence="13 14" key="1">
    <citation type="submission" date="2017-09" db="EMBL/GenBank/DDBJ databases">
        <title>Sequencing the genomes of two abundant thermophiles in Great Basin hot springs: Thermocrinis jamiesonii and novel Chloroflexi Thermoflexus hugenholtzii.</title>
        <authorList>
            <person name="Hedlund B."/>
        </authorList>
    </citation>
    <scope>NUCLEOTIDE SEQUENCE [LARGE SCALE GENOMIC DNA]</scope>
    <source>
        <strain evidence="13 14">G233</strain>
    </source>
</reference>
<keyword evidence="6 7" id="KW-0315">Glutamine amidotransferase</keyword>
<dbReference type="PANTHER" id="PTHR11907">
    <property type="entry name" value="AMIDOPHOSPHORIBOSYLTRANSFERASE"/>
    <property type="match status" value="1"/>
</dbReference>
<keyword evidence="14" id="KW-1185">Reference proteome</keyword>
<comment type="cofactor">
    <cofactor evidence="7 10">
        <name>Mg(2+)</name>
        <dbReference type="ChEBI" id="CHEBI:18420"/>
    </cofactor>
    <text evidence="7 10">Binds 1 Mg(2+) ion per subunit.</text>
</comment>
<dbReference type="AlphaFoldDB" id="A0A2A9HDN7"/>
<evidence type="ECO:0000259" key="12">
    <source>
        <dbReference type="PROSITE" id="PS51278"/>
    </source>
</evidence>
<dbReference type="SUPFAM" id="SSF56235">
    <property type="entry name" value="N-terminal nucleophile aminohydrolases (Ntn hydrolases)"/>
    <property type="match status" value="1"/>
</dbReference>
<dbReference type="GO" id="GO:0004044">
    <property type="term" value="F:amidophosphoribosyltransferase activity"/>
    <property type="evidence" value="ECO:0007669"/>
    <property type="project" value="UniProtKB-UniRule"/>
</dbReference>
<feature type="binding site" evidence="7 11">
    <location>
        <position position="450"/>
    </location>
    <ligand>
        <name>[4Fe-4S] cluster</name>
        <dbReference type="ChEBI" id="CHEBI:49883"/>
    </ligand>
</feature>
<comment type="function">
    <text evidence="7">Catalyzes the formation of phosphoribosylamine from phosphoribosylpyrophosphate (PRPP) and glutamine.</text>
</comment>
<keyword evidence="7 10" id="KW-0460">Magnesium</keyword>
<dbReference type="InterPro" id="IPR035584">
    <property type="entry name" value="PurF_N"/>
</dbReference>
<dbReference type="PIRSF" id="PIRSF000485">
    <property type="entry name" value="Amd_phspho_trans"/>
    <property type="match status" value="1"/>
</dbReference>
<dbReference type="PROSITE" id="PS51278">
    <property type="entry name" value="GATASE_TYPE_2"/>
    <property type="match status" value="1"/>
</dbReference>
<dbReference type="NCBIfam" id="TIGR01134">
    <property type="entry name" value="purF"/>
    <property type="match status" value="1"/>
</dbReference>
<evidence type="ECO:0000256" key="9">
    <source>
        <dbReference type="PIRSR" id="PIRSR000485-1"/>
    </source>
</evidence>
<feature type="domain" description="Glutamine amidotransferase type-2" evidence="12">
    <location>
        <begin position="12"/>
        <end position="233"/>
    </location>
</feature>